<proteinExistence type="predicted"/>
<organism evidence="2">
    <name type="scientific">viral metagenome</name>
    <dbReference type="NCBI Taxonomy" id="1070528"/>
    <lineage>
        <taxon>unclassified sequences</taxon>
        <taxon>metagenomes</taxon>
        <taxon>organismal metagenomes</taxon>
    </lineage>
</organism>
<dbReference type="AlphaFoldDB" id="A0A2V0RBS2"/>
<feature type="region of interest" description="Disordered" evidence="1">
    <location>
        <begin position="184"/>
        <end position="249"/>
    </location>
</feature>
<reference evidence="2" key="1">
    <citation type="submission" date="2017-04" db="EMBL/GenBank/DDBJ databases">
        <title>Unveiling RNA virosphere associated with marine microorganisms.</title>
        <authorList>
            <person name="Urayama S."/>
            <person name="Takaki Y."/>
            <person name="Nishi S."/>
            <person name="Yoshida Y."/>
            <person name="Deguchi S."/>
            <person name="Takai K."/>
            <person name="Nunoura T."/>
        </authorList>
    </citation>
    <scope>NUCLEOTIDE SEQUENCE</scope>
</reference>
<sequence length="249" mass="28430">MTTRRPSVVTPKQFNQQWEAAEIILERIKHSCYRSHILYKHRYLASRDRLTYFDVPIIVFSSVNSVLIAGGKNFINEDIIEITTCMLALATGIIQALRTFFKVDENRENCLTAYKDLFRLFCEISIILDQPRQTRGVDPQKFMADKSSEYKEIISRAIVLEYKKAERDPIYHDRHPWMKQYDMAPEVGTPKSAPDFELGSSEKRPMDIGLPLLREDSVEIPALKEPTDSSEDDETDSIPPDGVQGGAAG</sequence>
<comment type="caution">
    <text evidence="2">The sequence shown here is derived from an EMBL/GenBank/DDBJ whole genome shotgun (WGS) entry which is preliminary data.</text>
</comment>
<evidence type="ECO:0000313" key="2">
    <source>
        <dbReference type="EMBL" id="GBH22799.1"/>
    </source>
</evidence>
<name>A0A2V0RBS2_9ZZZZ</name>
<protein>
    <submittedName>
        <fullName evidence="2">VP11</fullName>
    </submittedName>
</protein>
<evidence type="ECO:0000256" key="1">
    <source>
        <dbReference type="SAM" id="MobiDB-lite"/>
    </source>
</evidence>
<dbReference type="EMBL" id="BDQE01000095">
    <property type="protein sequence ID" value="GBH22799.1"/>
    <property type="molecule type" value="Genomic_RNA"/>
</dbReference>
<accession>A0A2V0RBS2</accession>